<dbReference type="InterPro" id="IPR030395">
    <property type="entry name" value="GP_PDE_dom"/>
</dbReference>
<dbReference type="EMBL" id="BLVO01000013">
    <property type="protein sequence ID" value="GFM34500.1"/>
    <property type="molecule type" value="Genomic_DNA"/>
</dbReference>
<dbReference type="PANTHER" id="PTHR46211">
    <property type="entry name" value="GLYCEROPHOSPHORYL DIESTER PHOSPHODIESTERASE"/>
    <property type="match status" value="1"/>
</dbReference>
<gene>
    <name evidence="2" type="ORF">DSM101010T_28650</name>
</gene>
<dbReference type="GO" id="GO:0008081">
    <property type="term" value="F:phosphoric diester hydrolase activity"/>
    <property type="evidence" value="ECO:0007669"/>
    <property type="project" value="InterPro"/>
</dbReference>
<accession>A0A7J0BLF9</accession>
<evidence type="ECO:0000259" key="1">
    <source>
        <dbReference type="PROSITE" id="PS51704"/>
    </source>
</evidence>
<dbReference type="RefSeq" id="WP_174406089.1">
    <property type="nucleotide sequence ID" value="NZ_BLVO01000013.1"/>
</dbReference>
<dbReference type="PANTHER" id="PTHR46211:SF1">
    <property type="entry name" value="GLYCEROPHOSPHODIESTER PHOSPHODIESTERASE, CYTOPLASMIC"/>
    <property type="match status" value="1"/>
</dbReference>
<feature type="domain" description="GP-PDE" evidence="1">
    <location>
        <begin position="7"/>
        <end position="274"/>
    </location>
</feature>
<protein>
    <submittedName>
        <fullName evidence="2">Glycerophosphoryl diester phosphodiesterase</fullName>
    </submittedName>
</protein>
<sequence>MLPNVSTMNIAHRGAQGVCPENTLLAAGMGLAYGAHMWELDVSMTKDGVLVVIHDDTLERTTNAAQLPAFAGRAPWRVCDFTYDELKTLDAGSWYVQTDPFGQIAAGAVDDDDIASYKELRIPTLREALEFTRDAGWCVNVEIKDHAHLIGHNVIAEATLDCIRDTDMVESVLLSSFQYRYLEQAGIMLPEIPLGVLVYDEPVADPVALVRSLKAQAYHPWRKNVTEEVVDRLRDAGFGVNVYTVNDAAEMAELASWGVTGLFTDFPLLCWGVLQGELFG</sequence>
<dbReference type="GO" id="GO:0006629">
    <property type="term" value="P:lipid metabolic process"/>
    <property type="evidence" value="ECO:0007669"/>
    <property type="project" value="InterPro"/>
</dbReference>
<name>A0A7J0BLF9_9BACT</name>
<dbReference type="AlphaFoldDB" id="A0A7J0BLF9"/>
<dbReference type="Pfam" id="PF03009">
    <property type="entry name" value="GDPD"/>
    <property type="match status" value="1"/>
</dbReference>
<dbReference type="SUPFAM" id="SSF51695">
    <property type="entry name" value="PLC-like phosphodiesterases"/>
    <property type="match status" value="1"/>
</dbReference>
<evidence type="ECO:0000313" key="2">
    <source>
        <dbReference type="EMBL" id="GFM34500.1"/>
    </source>
</evidence>
<reference evidence="2 3" key="1">
    <citation type="submission" date="2020-05" db="EMBL/GenBank/DDBJ databases">
        <title>Draft genome sequence of Desulfovibrio sp. strain HN2T.</title>
        <authorList>
            <person name="Ueno A."/>
            <person name="Tamazawa S."/>
            <person name="Tamamura S."/>
            <person name="Murakami T."/>
            <person name="Kiyama T."/>
            <person name="Inomata H."/>
            <person name="Amano Y."/>
            <person name="Miyakawa K."/>
            <person name="Tamaki H."/>
            <person name="Naganuma T."/>
            <person name="Kaneko K."/>
        </authorList>
    </citation>
    <scope>NUCLEOTIDE SEQUENCE [LARGE SCALE GENOMIC DNA]</scope>
    <source>
        <strain evidence="2 3">HN2</strain>
    </source>
</reference>
<organism evidence="2 3">
    <name type="scientific">Desulfovibrio subterraneus</name>
    <dbReference type="NCBI Taxonomy" id="2718620"/>
    <lineage>
        <taxon>Bacteria</taxon>
        <taxon>Pseudomonadati</taxon>
        <taxon>Thermodesulfobacteriota</taxon>
        <taxon>Desulfovibrionia</taxon>
        <taxon>Desulfovibrionales</taxon>
        <taxon>Desulfovibrionaceae</taxon>
        <taxon>Desulfovibrio</taxon>
    </lineage>
</organism>
<comment type="caution">
    <text evidence="2">The sequence shown here is derived from an EMBL/GenBank/DDBJ whole genome shotgun (WGS) entry which is preliminary data.</text>
</comment>
<dbReference type="Proteomes" id="UP000503840">
    <property type="component" value="Unassembled WGS sequence"/>
</dbReference>
<keyword evidence="3" id="KW-1185">Reference proteome</keyword>
<dbReference type="InterPro" id="IPR017946">
    <property type="entry name" value="PLC-like_Pdiesterase_TIM-brl"/>
</dbReference>
<evidence type="ECO:0000313" key="3">
    <source>
        <dbReference type="Proteomes" id="UP000503840"/>
    </source>
</evidence>
<dbReference type="Gene3D" id="3.20.20.190">
    <property type="entry name" value="Phosphatidylinositol (PI) phosphodiesterase"/>
    <property type="match status" value="1"/>
</dbReference>
<dbReference type="PROSITE" id="PS51704">
    <property type="entry name" value="GP_PDE"/>
    <property type="match status" value="1"/>
</dbReference>
<proteinExistence type="predicted"/>